<comment type="caution">
    <text evidence="6">The sequence shown here is derived from an EMBL/GenBank/DDBJ whole genome shotgun (WGS) entry which is preliminary data.</text>
</comment>
<dbReference type="PANTHER" id="PTHR41164:SF1">
    <property type="entry name" value="CURLI PRODUCTION ASSEMBLY_TRANSPORT COMPONENT CSGG"/>
    <property type="match status" value="1"/>
</dbReference>
<protein>
    <submittedName>
        <fullName evidence="6">Curli production assembly/transport component CsgG</fullName>
    </submittedName>
</protein>
<keyword evidence="1" id="KW-1003">Cell membrane</keyword>
<dbReference type="Gene3D" id="3.40.50.10610">
    <property type="entry name" value="ABC-type transport auxiliary lipoprotein component"/>
    <property type="match status" value="1"/>
</dbReference>
<dbReference type="Proteomes" id="UP000284407">
    <property type="component" value="Unassembled WGS sequence"/>
</dbReference>
<evidence type="ECO:0000256" key="3">
    <source>
        <dbReference type="ARBA" id="ARBA00023136"/>
    </source>
</evidence>
<keyword evidence="4" id="KW-0564">Palmitate</keyword>
<name>A0A420DK74_9RHOB</name>
<gene>
    <name evidence="6" type="ORF">C8N30_3774</name>
</gene>
<dbReference type="AlphaFoldDB" id="A0A420DK74"/>
<evidence type="ECO:0000256" key="1">
    <source>
        <dbReference type="ARBA" id="ARBA00022475"/>
    </source>
</evidence>
<evidence type="ECO:0000313" key="6">
    <source>
        <dbReference type="EMBL" id="RKE94643.1"/>
    </source>
</evidence>
<dbReference type="STRING" id="1443111.Z949_680"/>
<accession>A0A420DK74</accession>
<dbReference type="GO" id="GO:0030288">
    <property type="term" value="C:outer membrane-bounded periplasmic space"/>
    <property type="evidence" value="ECO:0007669"/>
    <property type="project" value="InterPro"/>
</dbReference>
<reference evidence="6 7" key="1">
    <citation type="submission" date="2018-09" db="EMBL/GenBank/DDBJ databases">
        <title>Genomic Encyclopedia of Archaeal and Bacterial Type Strains, Phase II (KMG-II): from individual species to whole genera.</title>
        <authorList>
            <person name="Goeker M."/>
        </authorList>
    </citation>
    <scope>NUCLEOTIDE SEQUENCE [LARGE SCALE GENOMIC DNA]</scope>
    <source>
        <strain evidence="6 7">DSM 11458</strain>
    </source>
</reference>
<dbReference type="PANTHER" id="PTHR41164">
    <property type="entry name" value="CURLI PRODUCTION ASSEMBLY/TRANSPORT COMPONENT CSGG"/>
    <property type="match status" value="1"/>
</dbReference>
<dbReference type="Pfam" id="PF03783">
    <property type="entry name" value="CsgG"/>
    <property type="match status" value="1"/>
</dbReference>
<keyword evidence="5" id="KW-0449">Lipoprotein</keyword>
<dbReference type="InterPro" id="IPR005534">
    <property type="entry name" value="Curli_assmbl/transp-comp_CsgG"/>
</dbReference>
<evidence type="ECO:0000256" key="5">
    <source>
        <dbReference type="ARBA" id="ARBA00023288"/>
    </source>
</evidence>
<proteinExistence type="predicted"/>
<keyword evidence="7" id="KW-1185">Reference proteome</keyword>
<evidence type="ECO:0000313" key="7">
    <source>
        <dbReference type="Proteomes" id="UP000284407"/>
    </source>
</evidence>
<organism evidence="6 7">
    <name type="scientific">Sulfitobacter guttiformis</name>
    <dbReference type="NCBI Taxonomy" id="74349"/>
    <lineage>
        <taxon>Bacteria</taxon>
        <taxon>Pseudomonadati</taxon>
        <taxon>Pseudomonadota</taxon>
        <taxon>Alphaproteobacteria</taxon>
        <taxon>Rhodobacterales</taxon>
        <taxon>Roseobacteraceae</taxon>
        <taxon>Sulfitobacter</taxon>
    </lineage>
</organism>
<dbReference type="EMBL" id="RAQK01000002">
    <property type="protein sequence ID" value="RKE94643.1"/>
    <property type="molecule type" value="Genomic_DNA"/>
</dbReference>
<keyword evidence="3" id="KW-0472">Membrane</keyword>
<evidence type="ECO:0000256" key="4">
    <source>
        <dbReference type="ARBA" id="ARBA00023139"/>
    </source>
</evidence>
<sequence length="269" mass="28924">MPAELAAPTELGLSLTDLLPPGQAIDVAVYAFPDKTGAQQPNDDFADFSKAVTQGGEAVLIDVLRQVTDGDWFRVVERTGLQNLLNERQIIDQTNLVATGNPRSTLGPLRFAGIILEGGIVEYDSNYVTGGAGARYLGIGASKQHRKDLVTVALRAVSVDSGEVLSSVTTTKTIYSRLVQGSVFSFVAVDEILEIDAGYSINELSSVAVRGAIELAVFSLIIEGARDGIWHFQNPSAGRELIRRYDARYHHKFSPAQKLAFQAEASDAG</sequence>
<keyword evidence="2" id="KW-0732">Signal</keyword>
<evidence type="ECO:0000256" key="2">
    <source>
        <dbReference type="ARBA" id="ARBA00022729"/>
    </source>
</evidence>